<feature type="domain" description="HTH araC/xylS-type" evidence="4">
    <location>
        <begin position="11"/>
        <end position="109"/>
    </location>
</feature>
<protein>
    <submittedName>
        <fullName evidence="5">AraC family transcriptional regulator</fullName>
    </submittedName>
</protein>
<gene>
    <name evidence="5" type="ORF">V6256_01870</name>
</gene>
<reference evidence="5 6" key="1">
    <citation type="submission" date="2024-02" db="EMBL/GenBank/DDBJ databases">
        <title>Bacteria isolated from the canopy kelp, Nereocystis luetkeana.</title>
        <authorList>
            <person name="Pfister C.A."/>
            <person name="Younker I.T."/>
            <person name="Light S.H."/>
        </authorList>
    </citation>
    <scope>NUCLEOTIDE SEQUENCE [LARGE SCALE GENOMIC DNA]</scope>
    <source>
        <strain evidence="5 6">TI.1.05</strain>
    </source>
</reference>
<dbReference type="PRINTS" id="PR00032">
    <property type="entry name" value="HTHARAC"/>
</dbReference>
<dbReference type="SUPFAM" id="SSF46689">
    <property type="entry name" value="Homeodomain-like"/>
    <property type="match status" value="2"/>
</dbReference>
<evidence type="ECO:0000313" key="5">
    <source>
        <dbReference type="EMBL" id="MEL0628344.1"/>
    </source>
</evidence>
<sequence>MAENVHFTRIERLLDYIHENIDLPLSVESLAEKSCWSRWQLQRTFLKETNQTVAQYVREIKLSSAAEQLLLSTDRIMDIALNCGFNSEVSFNRAFKQLFKCSPNTYRKRGQSIGLKTPLTSTMSIHQAYEIKKRLLQIRFEHLDSFHLYGVSGEIQGLFSAQPNYNKVIPSIWQQMVKLTGITPPFKEPVMGVIDTRQNDVSLPTPYWAGYKIKEADMAGLPANNLLTVPEQVYAVIPHTGLVAYLDRTIQWFLTSWLPQSHYEASHGFDLEIYQAGFDIHSQDSTMECWIPIKLKK</sequence>
<dbReference type="SUPFAM" id="SSF55136">
    <property type="entry name" value="Probable bacterial effector-binding domain"/>
    <property type="match status" value="1"/>
</dbReference>
<dbReference type="InterPro" id="IPR029441">
    <property type="entry name" value="Cass2"/>
</dbReference>
<keyword evidence="6" id="KW-1185">Reference proteome</keyword>
<dbReference type="InterPro" id="IPR050959">
    <property type="entry name" value="MarA-like"/>
</dbReference>
<dbReference type="Proteomes" id="UP001369082">
    <property type="component" value="Unassembled WGS sequence"/>
</dbReference>
<dbReference type="InterPro" id="IPR011256">
    <property type="entry name" value="Reg_factor_effector_dom_sf"/>
</dbReference>
<dbReference type="InterPro" id="IPR018062">
    <property type="entry name" value="HTH_AraC-typ_CS"/>
</dbReference>
<dbReference type="SMART" id="SM00871">
    <property type="entry name" value="AraC_E_bind"/>
    <property type="match status" value="1"/>
</dbReference>
<comment type="caution">
    <text evidence="5">The sequence shown here is derived from an EMBL/GenBank/DDBJ whole genome shotgun (WGS) entry which is preliminary data.</text>
</comment>
<organism evidence="5 6">
    <name type="scientific">Psychromonas aquatilis</name>
    <dbReference type="NCBI Taxonomy" id="2005072"/>
    <lineage>
        <taxon>Bacteria</taxon>
        <taxon>Pseudomonadati</taxon>
        <taxon>Pseudomonadota</taxon>
        <taxon>Gammaproteobacteria</taxon>
        <taxon>Alteromonadales</taxon>
        <taxon>Psychromonadaceae</taxon>
        <taxon>Psychromonas</taxon>
    </lineage>
</organism>
<dbReference type="InterPro" id="IPR009057">
    <property type="entry name" value="Homeodomain-like_sf"/>
</dbReference>
<evidence type="ECO:0000259" key="4">
    <source>
        <dbReference type="PROSITE" id="PS01124"/>
    </source>
</evidence>
<keyword evidence="2" id="KW-0238">DNA-binding</keyword>
<accession>A0ABU9GM02</accession>
<dbReference type="PANTHER" id="PTHR47504:SF5">
    <property type="entry name" value="RIGHT ORIGIN-BINDING PROTEIN"/>
    <property type="match status" value="1"/>
</dbReference>
<dbReference type="InterPro" id="IPR010499">
    <property type="entry name" value="AraC_E-bd"/>
</dbReference>
<evidence type="ECO:0000313" key="6">
    <source>
        <dbReference type="Proteomes" id="UP001369082"/>
    </source>
</evidence>
<evidence type="ECO:0000256" key="1">
    <source>
        <dbReference type="ARBA" id="ARBA00023015"/>
    </source>
</evidence>
<dbReference type="PROSITE" id="PS01124">
    <property type="entry name" value="HTH_ARAC_FAMILY_2"/>
    <property type="match status" value="1"/>
</dbReference>
<dbReference type="SMART" id="SM00342">
    <property type="entry name" value="HTH_ARAC"/>
    <property type="match status" value="1"/>
</dbReference>
<dbReference type="Gene3D" id="3.20.80.10">
    <property type="entry name" value="Regulatory factor, effector binding domain"/>
    <property type="match status" value="1"/>
</dbReference>
<keyword evidence="1" id="KW-0805">Transcription regulation</keyword>
<dbReference type="Pfam" id="PF12833">
    <property type="entry name" value="HTH_18"/>
    <property type="match status" value="1"/>
</dbReference>
<dbReference type="InterPro" id="IPR020449">
    <property type="entry name" value="Tscrpt_reg_AraC-type_HTH"/>
</dbReference>
<name>A0ABU9GM02_9GAMM</name>
<dbReference type="RefSeq" id="WP_341596293.1">
    <property type="nucleotide sequence ID" value="NZ_JBAKAZ010000004.1"/>
</dbReference>
<dbReference type="PANTHER" id="PTHR47504">
    <property type="entry name" value="RIGHT ORIGIN-BINDING PROTEIN"/>
    <property type="match status" value="1"/>
</dbReference>
<evidence type="ECO:0000256" key="3">
    <source>
        <dbReference type="ARBA" id="ARBA00023163"/>
    </source>
</evidence>
<dbReference type="PROSITE" id="PS00041">
    <property type="entry name" value="HTH_ARAC_FAMILY_1"/>
    <property type="match status" value="1"/>
</dbReference>
<dbReference type="Pfam" id="PF14526">
    <property type="entry name" value="Cass2"/>
    <property type="match status" value="1"/>
</dbReference>
<keyword evidence="3" id="KW-0804">Transcription</keyword>
<proteinExistence type="predicted"/>
<dbReference type="Gene3D" id="1.10.10.60">
    <property type="entry name" value="Homeodomain-like"/>
    <property type="match status" value="2"/>
</dbReference>
<evidence type="ECO:0000256" key="2">
    <source>
        <dbReference type="ARBA" id="ARBA00023125"/>
    </source>
</evidence>
<dbReference type="EMBL" id="JBAKAZ010000004">
    <property type="protein sequence ID" value="MEL0628344.1"/>
    <property type="molecule type" value="Genomic_DNA"/>
</dbReference>
<dbReference type="InterPro" id="IPR018060">
    <property type="entry name" value="HTH_AraC"/>
</dbReference>